<dbReference type="EMBL" id="CP014586">
    <property type="protein sequence ID" value="ANZ76886.1"/>
    <property type="molecule type" value="Genomic_DNA"/>
</dbReference>
<comment type="pathway">
    <text evidence="3">Carbohydrate degradation; pentose phosphate pathway; D-ribulose 5-phosphate from D-glucose 6-phosphate (oxidative stage): step 2/3.</text>
</comment>
<keyword evidence="10" id="KW-1185">Reference proteome</keyword>
<accession>A0A1B2JFS3</accession>
<evidence type="ECO:0000256" key="7">
    <source>
        <dbReference type="RuleBase" id="RU365095"/>
    </source>
</evidence>
<evidence type="ECO:0000256" key="5">
    <source>
        <dbReference type="ARBA" id="ARBA00022490"/>
    </source>
</evidence>
<dbReference type="CDD" id="cd01400">
    <property type="entry name" value="6PGL"/>
    <property type="match status" value="1"/>
</dbReference>
<organism evidence="9 10">
    <name type="scientific">Komagataella pastoris</name>
    <name type="common">Yeast</name>
    <name type="synonym">Pichia pastoris</name>
    <dbReference type="NCBI Taxonomy" id="4922"/>
    <lineage>
        <taxon>Eukaryota</taxon>
        <taxon>Fungi</taxon>
        <taxon>Dikarya</taxon>
        <taxon>Ascomycota</taxon>
        <taxon>Saccharomycotina</taxon>
        <taxon>Pichiomycetes</taxon>
        <taxon>Pichiales</taxon>
        <taxon>Pichiaceae</taxon>
        <taxon>Komagataella</taxon>
    </lineage>
</organism>
<dbReference type="Pfam" id="PF01182">
    <property type="entry name" value="Glucosamine_iso"/>
    <property type="match status" value="1"/>
</dbReference>
<dbReference type="Proteomes" id="UP000094565">
    <property type="component" value="Chromosome 3"/>
</dbReference>
<evidence type="ECO:0000313" key="9">
    <source>
        <dbReference type="EMBL" id="ANZ76886.1"/>
    </source>
</evidence>
<evidence type="ECO:0000256" key="2">
    <source>
        <dbReference type="ARBA" id="ARBA00004496"/>
    </source>
</evidence>
<dbReference type="AlphaFoldDB" id="A0A1B2JFS3"/>
<comment type="subcellular location">
    <subcellularLocation>
        <location evidence="2">Cytoplasm</location>
    </subcellularLocation>
</comment>
<dbReference type="GO" id="GO:0017057">
    <property type="term" value="F:6-phosphogluconolactonase activity"/>
    <property type="evidence" value="ECO:0007669"/>
    <property type="project" value="UniProtKB-EC"/>
</dbReference>
<name>A0A1B2JFS3_PICPA</name>
<dbReference type="OrthoDB" id="432544at2759"/>
<dbReference type="InterPro" id="IPR039104">
    <property type="entry name" value="6PGL"/>
</dbReference>
<evidence type="ECO:0000259" key="8">
    <source>
        <dbReference type="Pfam" id="PF01182"/>
    </source>
</evidence>
<protein>
    <recommendedName>
        <fullName evidence="7">6-phosphogluconolactonase-like protein</fullName>
    </recommendedName>
</protein>
<evidence type="ECO:0000256" key="4">
    <source>
        <dbReference type="ARBA" id="ARBA00010662"/>
    </source>
</evidence>
<keyword evidence="6" id="KW-0378">Hydrolase</keyword>
<evidence type="ECO:0000256" key="3">
    <source>
        <dbReference type="ARBA" id="ARBA00004961"/>
    </source>
</evidence>
<dbReference type="PANTHER" id="PTHR11054:SF24">
    <property type="entry name" value="6-PHOSPHOGLUCONOLACTONASE 3-RELATED"/>
    <property type="match status" value="1"/>
</dbReference>
<dbReference type="GO" id="GO:0005975">
    <property type="term" value="P:carbohydrate metabolic process"/>
    <property type="evidence" value="ECO:0007669"/>
    <property type="project" value="InterPro"/>
</dbReference>
<evidence type="ECO:0000313" key="10">
    <source>
        <dbReference type="Proteomes" id="UP000094565"/>
    </source>
</evidence>
<keyword evidence="5" id="KW-0963">Cytoplasm</keyword>
<dbReference type="PANTHER" id="PTHR11054">
    <property type="entry name" value="6-PHOSPHOGLUCONOLACTONASE"/>
    <property type="match status" value="1"/>
</dbReference>
<dbReference type="Gene3D" id="3.40.50.1360">
    <property type="match status" value="1"/>
</dbReference>
<comment type="catalytic activity">
    <reaction evidence="1">
        <text>6-phospho-D-glucono-1,5-lactone + H2O = 6-phospho-D-gluconate + H(+)</text>
        <dbReference type="Rhea" id="RHEA:12556"/>
        <dbReference type="ChEBI" id="CHEBI:15377"/>
        <dbReference type="ChEBI" id="CHEBI:15378"/>
        <dbReference type="ChEBI" id="CHEBI:57955"/>
        <dbReference type="ChEBI" id="CHEBI:58759"/>
        <dbReference type="EC" id="3.1.1.31"/>
    </reaction>
</comment>
<comment type="similarity">
    <text evidence="4 7">Belongs to the glucosamine/galactosamine-6-phosphate isomerase family. 6-phosphogluconolactonase subfamily.</text>
</comment>
<dbReference type="InterPro" id="IPR006148">
    <property type="entry name" value="Glc/Gal-6P_isomerase"/>
</dbReference>
<evidence type="ECO:0000256" key="1">
    <source>
        <dbReference type="ARBA" id="ARBA00000832"/>
    </source>
</evidence>
<gene>
    <name evidence="9" type="ORF">ATY40_BA7503384</name>
</gene>
<dbReference type="SUPFAM" id="SSF100950">
    <property type="entry name" value="NagB/RpiA/CoA transferase-like"/>
    <property type="match status" value="1"/>
</dbReference>
<sequence length="249" mass="27939">MVQIYSYEQSDDIANAVANYILDIQDHVLKTNTVFRIAVSGGSLGKVLQKGLIDNQAIRSKIAWDKWHVYFSDERLVNLNHEDSNYTLFNEMVLKPLQKFNLPLPRVVTIKEDLLDESRINDAMIASEYEHHLPSVLDLVLLGCGPDGHTCSLFPNHKLLKETSKRIATISDSPKPPSRRITFTFPVLENSSNIAFVAEGEGKAPVLRQIFGEKKTNLPCEIVNNLPTRVSWFVDNQALSGVSVSASKY</sequence>
<dbReference type="GO" id="GO:0005737">
    <property type="term" value="C:cytoplasm"/>
    <property type="evidence" value="ECO:0007669"/>
    <property type="project" value="UniProtKB-SubCell"/>
</dbReference>
<dbReference type="InterPro" id="IPR037171">
    <property type="entry name" value="NagB/RpiA_transferase-like"/>
</dbReference>
<dbReference type="InterPro" id="IPR005900">
    <property type="entry name" value="6-phosphogluconolactonase_DevB"/>
</dbReference>
<dbReference type="FunFam" id="3.40.50.1360:FF:000005">
    <property type="entry name" value="6-phosphogluconolactonase"/>
    <property type="match status" value="1"/>
</dbReference>
<feature type="domain" description="Glucosamine/galactosamine-6-phosphate isomerase" evidence="8">
    <location>
        <begin position="9"/>
        <end position="231"/>
    </location>
</feature>
<reference evidence="9 10" key="1">
    <citation type="submission" date="2016-02" db="EMBL/GenBank/DDBJ databases">
        <title>Comparative genomic and transcriptomic foundation for Pichia pastoris.</title>
        <authorList>
            <person name="Love K.R."/>
            <person name="Shah K.A."/>
            <person name="Whittaker C.A."/>
            <person name="Wu J."/>
            <person name="Bartlett M.C."/>
            <person name="Ma D."/>
            <person name="Leeson R.L."/>
            <person name="Priest M."/>
            <person name="Young S.K."/>
            <person name="Love J.C."/>
        </authorList>
    </citation>
    <scope>NUCLEOTIDE SEQUENCE [LARGE SCALE GENOMIC DNA]</scope>
    <source>
        <strain evidence="9 10">ATCC 28485</strain>
    </source>
</reference>
<dbReference type="GO" id="GO:0006098">
    <property type="term" value="P:pentose-phosphate shunt"/>
    <property type="evidence" value="ECO:0007669"/>
    <property type="project" value="InterPro"/>
</dbReference>
<proteinExistence type="inferred from homology"/>
<dbReference type="NCBIfam" id="TIGR01198">
    <property type="entry name" value="pgl"/>
    <property type="match status" value="1"/>
</dbReference>
<evidence type="ECO:0000256" key="6">
    <source>
        <dbReference type="ARBA" id="ARBA00022801"/>
    </source>
</evidence>